<dbReference type="InterPro" id="IPR011990">
    <property type="entry name" value="TPR-like_helical_dom_sf"/>
</dbReference>
<dbReference type="PANTHER" id="PTHR10102:SF0">
    <property type="entry name" value="DNA-DIRECTED RNA POLYMERASE, MITOCHONDRIAL"/>
    <property type="match status" value="1"/>
</dbReference>
<keyword evidence="3 13" id="KW-0240">DNA-directed RNA polymerase</keyword>
<comment type="function">
    <text evidence="13">DNA-dependent RNA polymerase catalyzes the transcription of DNA into RNA using the four ribonucleoside triphosphates as substrates.</text>
</comment>
<dbReference type="GO" id="GO:0034245">
    <property type="term" value="C:mitochondrial DNA-directed RNA polymerase complex"/>
    <property type="evidence" value="ECO:0007669"/>
    <property type="project" value="TreeGrafter"/>
</dbReference>
<evidence type="ECO:0000256" key="3">
    <source>
        <dbReference type="ARBA" id="ARBA00022478"/>
    </source>
</evidence>
<feature type="coiled-coil region" evidence="14">
    <location>
        <begin position="178"/>
        <end position="205"/>
    </location>
</feature>
<dbReference type="SUPFAM" id="SSF56672">
    <property type="entry name" value="DNA/RNA polymerases"/>
    <property type="match status" value="1"/>
</dbReference>
<comment type="subcellular location">
    <subcellularLocation>
        <location evidence="1">Mitochondrion</location>
    </subcellularLocation>
</comment>
<keyword evidence="5 13" id="KW-0548">Nucleotidyltransferase</keyword>
<comment type="similarity">
    <text evidence="2 13">Belongs to the phage and mitochondrial RNA polymerase family.</text>
</comment>
<organism evidence="17 18">
    <name type="scientific">Branchiostoma belcheri</name>
    <name type="common">Amphioxus</name>
    <dbReference type="NCBI Taxonomy" id="7741"/>
    <lineage>
        <taxon>Eukaryota</taxon>
        <taxon>Metazoa</taxon>
        <taxon>Chordata</taxon>
        <taxon>Cephalochordata</taxon>
        <taxon>Leptocardii</taxon>
        <taxon>Amphioxiformes</taxon>
        <taxon>Branchiostomatidae</taxon>
        <taxon>Branchiostoma</taxon>
    </lineage>
</organism>
<name>A0A6P4XTK3_BRABE</name>
<evidence type="ECO:0000256" key="14">
    <source>
        <dbReference type="SAM" id="Coils"/>
    </source>
</evidence>
<evidence type="ECO:0000256" key="9">
    <source>
        <dbReference type="ARBA" id="ARBA00048552"/>
    </source>
</evidence>
<feature type="compositionally biased region" description="Polar residues" evidence="15">
    <location>
        <begin position="150"/>
        <end position="160"/>
    </location>
</feature>
<dbReference type="Proteomes" id="UP000515135">
    <property type="component" value="Unplaced"/>
</dbReference>
<dbReference type="PANTHER" id="PTHR10102">
    <property type="entry name" value="DNA-DIRECTED RNA POLYMERASE, MITOCHONDRIAL"/>
    <property type="match status" value="1"/>
</dbReference>
<dbReference type="GO" id="GO:0003899">
    <property type="term" value="F:DNA-directed RNA polymerase activity"/>
    <property type="evidence" value="ECO:0007669"/>
    <property type="project" value="UniProtKB-EC"/>
</dbReference>
<dbReference type="NCBIfam" id="TIGR00756">
    <property type="entry name" value="PPR"/>
    <property type="match status" value="1"/>
</dbReference>
<dbReference type="OrthoDB" id="276422at2759"/>
<comment type="subunit">
    <text evidence="11">Homodimer. Component of the mitochondrial transcription initiation complex, composed at least of TFB2M, TFAM and POLRMT. In this complex TFAM recruits POLRMT to the promoter whereas TFB2M induces structural changes in POLRMT to enable promoter opening and trapping of the DNA non-template strand. Upon metabolic stress, forms a complex composed of FOXO3, SIRT3 and mitochondrial RNA polymerase POLRMT; the complex is recruited to mtDNA in a SIRT3-dependent manner. Also forms a complex composed of FOXO3, SIRT3, TFAM and POLRMT. Interacts with TFB1M and TFB2M, leading to the stimulation of transcription. Interacts with TEFM. Interacts with MTRES1.</text>
</comment>
<evidence type="ECO:0000313" key="17">
    <source>
        <dbReference type="Proteomes" id="UP000515135"/>
    </source>
</evidence>
<dbReference type="FunFam" id="1.10.150.20:FF:000031">
    <property type="entry name" value="DNA-directed RNA polymerase"/>
    <property type="match status" value="1"/>
</dbReference>
<sequence length="1246" mass="142208">MTLILRLTSVRSFRVTVPTLGSSAGLGSVWFGGCPTCDKLRTSATRYQNSVGFRTYANVAAKKKDPRLELYTVLSSRAQQLSKPEKGEVVRQRQKKQEILKTRKVSSHVRLEPVMSPPRPPEHTLSQRGLSSKSNINMYTSDQVEKMQSSQRNVSAPRWQTQHKKPFRSAPRVTESVVEKELDVLEEMEEEEAQEKLDVSRRQEEMEKMKNVERRQNEEQAYILSFMEACVSIGEVERATRTLHYLKNQKKKRKHLNADIYNVVLKGWAKQANMDKIRHLFFMMTKDGHHPNLQSYAAALECMGRAGLTGAVPMRCVKQMYKEGFNLENIFRDCTFQADEQEYILKAIQDGCGMADFAPPPLPLPQRCTTDLVSSIYADKSNDNYSDTSLQARPLFTEEEVVERCNAQLEMETQHWLKVESVEGQRQSSQEVLKLRELLQTHKTMWETGLLQAFRTLKKQMDRQSKAKGQVNIYPFLCVLEEQEYVDMMVQAICLVAVTGDPLLIIARDLGTKIQQKYRIKQKLQSGSVEKIRQIYQDYCSFMVNNVQGGRPGQARELWYQLEGDHSVSPVVGDECAWPINLIINLGSLLVDVMVREVKIDNNLFRKTSEQKLIPALYHMYTYRNIKQVGIIKPHPMLVQLVEGAQDTSLVFDSSLLPMLMPPVPWSSVKKGGFLLSPTKLMRSNDATLQHELLLEKVGTSELYPILDSLNQLGACAWKINQPILDLVIQVFNNKGSKELDIPQPVSEAPTFPKVGTEMLTNGDKQAMRKQMAQVRKLRSEMHSLRMDMLYKLSIANRFRHEIFYFPHNMDFRGRVYPCPPHFNHLGSDVARSILVFAEGHPLGEKGLDWLKIHLVNLTGFKKKNSQTERLEYANEMMEEVLDSADHPMMGRKWWMTADEPWQALACCMEIANAVRSPDPQAYISHFPVHQDGSCNGLQHYAALGRDITGAHQVNLMPAESPQDVYSGVARQVEKLRATDAEQGVKIAQVLDGFINRKVVKQTVMTVVYGVTRYGGRLQIQRQLKDIPDFPQDHGWEASGYLVKKVFMSLREIFTLAREIQDWLTESARLISHVGSAVQWVTPLGLPVVQPYHKVKNKLVRNEIQNIILNVSSDTSERPDIIKQKNAFPPNFIHSLDSTHMMLTSLHCQQAGIQYVSVHDCFWTHACTVDTMNRICRQQFVVLHSQPILEDLSKYLLAEYGTLPSELETSPTAVSKHDKLMEVLVDVPSKGDFDLNRVLDSTYFFS</sequence>
<dbReference type="GO" id="GO:0001018">
    <property type="term" value="F:mitochondrial promoter sequence-specific DNA binding"/>
    <property type="evidence" value="ECO:0007669"/>
    <property type="project" value="TreeGrafter"/>
</dbReference>
<evidence type="ECO:0000256" key="12">
    <source>
        <dbReference type="PROSITE-ProRule" id="PRU00708"/>
    </source>
</evidence>
<dbReference type="PROSITE" id="PS51375">
    <property type="entry name" value="PPR"/>
    <property type="match status" value="1"/>
</dbReference>
<dbReference type="InterPro" id="IPR002092">
    <property type="entry name" value="DNA-dir_Rpol_phage-type"/>
</dbReference>
<keyword evidence="7" id="KW-0496">Mitochondrion</keyword>
<evidence type="ECO:0000256" key="15">
    <source>
        <dbReference type="SAM" id="MobiDB-lite"/>
    </source>
</evidence>
<dbReference type="InterPro" id="IPR037159">
    <property type="entry name" value="RNA_POL_N_sf"/>
</dbReference>
<dbReference type="Gene3D" id="1.25.40.10">
    <property type="entry name" value="Tetratricopeptide repeat domain"/>
    <property type="match status" value="1"/>
</dbReference>
<evidence type="ECO:0000259" key="16">
    <source>
        <dbReference type="SMART" id="SM01311"/>
    </source>
</evidence>
<dbReference type="PROSITE" id="PS00900">
    <property type="entry name" value="RNA_POL_PHAGE_1"/>
    <property type="match status" value="1"/>
</dbReference>
<evidence type="ECO:0000256" key="6">
    <source>
        <dbReference type="ARBA" id="ARBA00022946"/>
    </source>
</evidence>
<dbReference type="InterPro" id="IPR046950">
    <property type="entry name" value="DNA-dir_Rpol_C_phage-type"/>
</dbReference>
<feature type="domain" description="DNA-directed RNA polymerase N-terminal" evidence="16">
    <location>
        <begin position="406"/>
        <end position="715"/>
    </location>
</feature>
<evidence type="ECO:0000256" key="1">
    <source>
        <dbReference type="ARBA" id="ARBA00004173"/>
    </source>
</evidence>
<dbReference type="Pfam" id="PF14700">
    <property type="entry name" value="RPOL_N"/>
    <property type="match status" value="1"/>
</dbReference>
<keyword evidence="6" id="KW-0809">Transit peptide</keyword>
<evidence type="ECO:0000256" key="13">
    <source>
        <dbReference type="RuleBase" id="RU003805"/>
    </source>
</evidence>
<feature type="repeat" description="PPR" evidence="12">
    <location>
        <begin position="257"/>
        <end position="291"/>
    </location>
</feature>
<dbReference type="SMART" id="SM01311">
    <property type="entry name" value="RPOL_N"/>
    <property type="match status" value="1"/>
</dbReference>
<dbReference type="GO" id="GO:0006390">
    <property type="term" value="P:mitochondrial transcription"/>
    <property type="evidence" value="ECO:0007669"/>
    <property type="project" value="TreeGrafter"/>
</dbReference>
<keyword evidence="4 13" id="KW-0808">Transferase</keyword>
<dbReference type="InterPro" id="IPR029262">
    <property type="entry name" value="RPOL_N"/>
</dbReference>
<evidence type="ECO:0000256" key="11">
    <source>
        <dbReference type="ARBA" id="ARBA00063316"/>
    </source>
</evidence>
<dbReference type="InterPro" id="IPR024075">
    <property type="entry name" value="DNA-dir_RNA_pol_helix_hairp_sf"/>
</dbReference>
<dbReference type="Gene3D" id="1.10.1320.10">
    <property type="entry name" value="DNA-directed RNA polymerase, N-terminal domain"/>
    <property type="match status" value="1"/>
</dbReference>
<evidence type="ECO:0000256" key="8">
    <source>
        <dbReference type="ARBA" id="ARBA00023163"/>
    </source>
</evidence>
<dbReference type="PROSITE" id="PS00489">
    <property type="entry name" value="RNA_POL_PHAGE_2"/>
    <property type="match status" value="1"/>
</dbReference>
<gene>
    <name evidence="18" type="primary">LOC109463139</name>
</gene>
<evidence type="ECO:0000256" key="2">
    <source>
        <dbReference type="ARBA" id="ARBA00009493"/>
    </source>
</evidence>
<accession>A0A6P4XTK3</accession>
<dbReference type="Gene3D" id="1.10.150.20">
    <property type="entry name" value="5' to 3' exonuclease, C-terminal subdomain"/>
    <property type="match status" value="1"/>
</dbReference>
<comment type="function">
    <text evidence="10">DNA-dependent RNA polymerase catalyzes the transcription of mitochondrial DNA into RNA using the four ribonucleoside triphosphates as substrates. Component of the mitochondrial transcription initiation complex, composed at least of TFB2M, TFAM and POLRMT that is required for basal transcription of mitochondrial DNA. In this complex, TFAM recruits POLRMT to a specific promoter whereas TFB2M induces structural changes in POLRMT to enable promoter opening and trapping of the DNA non-template strand. Has DNA primase activity. Catalyzes the synthesis of short RNA primers that are necessary for the initiation of lagging-strand DNA synthesis from the origin of light-strand DNA replication (OriL).</text>
</comment>
<evidence type="ECO:0000256" key="10">
    <source>
        <dbReference type="ARBA" id="ARBA00057821"/>
    </source>
</evidence>
<protein>
    <recommendedName>
        <fullName evidence="13">DNA-directed RNA polymerase</fullName>
        <ecNumber evidence="13">2.7.7.6</ecNumber>
    </recommendedName>
</protein>
<evidence type="ECO:0000256" key="7">
    <source>
        <dbReference type="ARBA" id="ARBA00023128"/>
    </source>
</evidence>
<keyword evidence="17" id="KW-1185">Reference proteome</keyword>
<dbReference type="EC" id="2.7.7.6" evidence="13"/>
<keyword evidence="14" id="KW-0175">Coiled coil</keyword>
<keyword evidence="8 13" id="KW-0804">Transcription</keyword>
<dbReference type="AlphaFoldDB" id="A0A6P4XTK3"/>
<dbReference type="InterPro" id="IPR043502">
    <property type="entry name" value="DNA/RNA_pol_sf"/>
</dbReference>
<dbReference type="FunFam" id="1.10.287.280:FF:000001">
    <property type="entry name" value="DNA-directed RNA polymerase"/>
    <property type="match status" value="1"/>
</dbReference>
<evidence type="ECO:0000256" key="4">
    <source>
        <dbReference type="ARBA" id="ARBA00022679"/>
    </source>
</evidence>
<evidence type="ECO:0000256" key="5">
    <source>
        <dbReference type="ARBA" id="ARBA00022695"/>
    </source>
</evidence>
<dbReference type="Gene3D" id="1.10.287.260">
    <property type="match status" value="1"/>
</dbReference>
<comment type="catalytic activity">
    <reaction evidence="9 13">
        <text>RNA(n) + a ribonucleoside 5'-triphosphate = RNA(n+1) + diphosphate</text>
        <dbReference type="Rhea" id="RHEA:21248"/>
        <dbReference type="Rhea" id="RHEA-COMP:14527"/>
        <dbReference type="Rhea" id="RHEA-COMP:17342"/>
        <dbReference type="ChEBI" id="CHEBI:33019"/>
        <dbReference type="ChEBI" id="CHEBI:61557"/>
        <dbReference type="ChEBI" id="CHEBI:140395"/>
        <dbReference type="EC" id="2.7.7.6"/>
    </reaction>
</comment>
<dbReference type="PROSITE" id="PS51257">
    <property type="entry name" value="PROKAR_LIPOPROTEIN"/>
    <property type="match status" value="1"/>
</dbReference>
<dbReference type="RefSeq" id="XP_019615413.1">
    <property type="nucleotide sequence ID" value="XM_019759854.1"/>
</dbReference>
<dbReference type="InterPro" id="IPR002885">
    <property type="entry name" value="PPR_rpt"/>
</dbReference>
<dbReference type="FunFam" id="1.10.1320.10:FF:000002">
    <property type="entry name" value="DNA-directed RNA polymerase"/>
    <property type="match status" value="1"/>
</dbReference>
<evidence type="ECO:0000313" key="18">
    <source>
        <dbReference type="RefSeq" id="XP_019615413.1"/>
    </source>
</evidence>
<reference evidence="18" key="1">
    <citation type="submission" date="2025-08" db="UniProtKB">
        <authorList>
            <consortium name="RefSeq"/>
        </authorList>
    </citation>
    <scope>IDENTIFICATION</scope>
    <source>
        <tissue evidence="18">Gonad</tissue>
    </source>
</reference>
<feature type="region of interest" description="Disordered" evidence="15">
    <location>
        <begin position="150"/>
        <end position="172"/>
    </location>
</feature>
<dbReference type="Gene3D" id="1.10.287.280">
    <property type="match status" value="1"/>
</dbReference>
<dbReference type="GeneID" id="109463139"/>
<dbReference type="Pfam" id="PF00940">
    <property type="entry name" value="RNA_pol"/>
    <property type="match status" value="1"/>
</dbReference>
<proteinExistence type="inferred from homology"/>